<feature type="compositionally biased region" description="Basic and acidic residues" evidence="1">
    <location>
        <begin position="44"/>
        <end position="56"/>
    </location>
</feature>
<proteinExistence type="predicted"/>
<dbReference type="Proteomes" id="UP000324897">
    <property type="component" value="Unassembled WGS sequence"/>
</dbReference>
<reference evidence="2 3" key="1">
    <citation type="journal article" date="2019" name="Sci. Rep.">
        <title>A high-quality genome of Eragrostis curvula grass provides insights into Poaceae evolution and supports new strategies to enhance forage quality.</title>
        <authorList>
            <person name="Carballo J."/>
            <person name="Santos B.A.C.M."/>
            <person name="Zappacosta D."/>
            <person name="Garbus I."/>
            <person name="Selva J.P."/>
            <person name="Gallo C.A."/>
            <person name="Diaz A."/>
            <person name="Albertini E."/>
            <person name="Caccamo M."/>
            <person name="Echenique V."/>
        </authorList>
    </citation>
    <scope>NUCLEOTIDE SEQUENCE [LARGE SCALE GENOMIC DNA]</scope>
    <source>
        <strain evidence="3">cv. Victoria</strain>
        <tissue evidence="2">Leaf</tissue>
    </source>
</reference>
<feature type="compositionally biased region" description="Low complexity" evidence="1">
    <location>
        <begin position="25"/>
        <end position="34"/>
    </location>
</feature>
<comment type="caution">
    <text evidence="2">The sequence shown here is derived from an EMBL/GenBank/DDBJ whole genome shotgun (WGS) entry which is preliminary data.</text>
</comment>
<feature type="region of interest" description="Disordered" evidence="1">
    <location>
        <begin position="1"/>
        <end position="68"/>
    </location>
</feature>
<evidence type="ECO:0000313" key="2">
    <source>
        <dbReference type="EMBL" id="TVU01379.1"/>
    </source>
</evidence>
<dbReference type="Gramene" id="TVU01379">
    <property type="protein sequence ID" value="TVU01379"/>
    <property type="gene ID" value="EJB05_53148"/>
</dbReference>
<sequence length="68" mass="7107">MINGRDSRGAVRARPLPSRGEVAEEGAAVAELGLRSASPPPPPEKTRGLRSPDRAEIPLSPFAFASGE</sequence>
<organism evidence="2 3">
    <name type="scientific">Eragrostis curvula</name>
    <name type="common">weeping love grass</name>
    <dbReference type="NCBI Taxonomy" id="38414"/>
    <lineage>
        <taxon>Eukaryota</taxon>
        <taxon>Viridiplantae</taxon>
        <taxon>Streptophyta</taxon>
        <taxon>Embryophyta</taxon>
        <taxon>Tracheophyta</taxon>
        <taxon>Spermatophyta</taxon>
        <taxon>Magnoliopsida</taxon>
        <taxon>Liliopsida</taxon>
        <taxon>Poales</taxon>
        <taxon>Poaceae</taxon>
        <taxon>PACMAD clade</taxon>
        <taxon>Chloridoideae</taxon>
        <taxon>Eragrostideae</taxon>
        <taxon>Eragrostidinae</taxon>
        <taxon>Eragrostis</taxon>
    </lineage>
</organism>
<feature type="non-terminal residue" evidence="2">
    <location>
        <position position="1"/>
    </location>
</feature>
<dbReference type="EMBL" id="RWGY01000449">
    <property type="protein sequence ID" value="TVU01379.1"/>
    <property type="molecule type" value="Genomic_DNA"/>
</dbReference>
<dbReference type="AlphaFoldDB" id="A0A5J9SR19"/>
<keyword evidence="3" id="KW-1185">Reference proteome</keyword>
<name>A0A5J9SR19_9POAL</name>
<evidence type="ECO:0000313" key="3">
    <source>
        <dbReference type="Proteomes" id="UP000324897"/>
    </source>
</evidence>
<accession>A0A5J9SR19</accession>
<gene>
    <name evidence="2" type="ORF">EJB05_53148</name>
</gene>
<protein>
    <submittedName>
        <fullName evidence="2">Uncharacterized protein</fullName>
    </submittedName>
</protein>
<evidence type="ECO:0000256" key="1">
    <source>
        <dbReference type="SAM" id="MobiDB-lite"/>
    </source>
</evidence>